<evidence type="ECO:0000256" key="5">
    <source>
        <dbReference type="SAM" id="Phobius"/>
    </source>
</evidence>
<feature type="transmembrane region" description="Helical" evidence="5">
    <location>
        <begin position="247"/>
        <end position="264"/>
    </location>
</feature>
<dbReference type="SUPFAM" id="SSF103481">
    <property type="entry name" value="Multidrug resistance efflux transporter EmrE"/>
    <property type="match status" value="2"/>
</dbReference>
<dbReference type="EMBL" id="CP047897">
    <property type="protein sequence ID" value="QHL89444.1"/>
    <property type="molecule type" value="Genomic_DNA"/>
</dbReference>
<evidence type="ECO:0000256" key="3">
    <source>
        <dbReference type="ARBA" id="ARBA00022989"/>
    </source>
</evidence>
<evidence type="ECO:0000256" key="4">
    <source>
        <dbReference type="ARBA" id="ARBA00023136"/>
    </source>
</evidence>
<keyword evidence="2 5" id="KW-0812">Transmembrane</keyword>
<feature type="transmembrane region" description="Helical" evidence="5">
    <location>
        <begin position="165"/>
        <end position="187"/>
    </location>
</feature>
<feature type="domain" description="EamA" evidence="6">
    <location>
        <begin position="1"/>
        <end position="124"/>
    </location>
</feature>
<accession>A0A6P1P4R5</accession>
<evidence type="ECO:0000313" key="7">
    <source>
        <dbReference type="EMBL" id="QHL89444.1"/>
    </source>
</evidence>
<keyword evidence="3 5" id="KW-1133">Transmembrane helix</keyword>
<dbReference type="InterPro" id="IPR037185">
    <property type="entry name" value="EmrE-like"/>
</dbReference>
<evidence type="ECO:0000259" key="6">
    <source>
        <dbReference type="Pfam" id="PF00892"/>
    </source>
</evidence>
<dbReference type="KEGG" id="nib:GU926_13340"/>
<evidence type="ECO:0000256" key="1">
    <source>
        <dbReference type="ARBA" id="ARBA00004141"/>
    </source>
</evidence>
<gene>
    <name evidence="7" type="ORF">GU926_13340</name>
</gene>
<dbReference type="Pfam" id="PF00892">
    <property type="entry name" value="EamA"/>
    <property type="match status" value="2"/>
</dbReference>
<dbReference type="PANTHER" id="PTHR22911:SF6">
    <property type="entry name" value="SOLUTE CARRIER FAMILY 35 MEMBER G1"/>
    <property type="match status" value="1"/>
</dbReference>
<feature type="transmembrane region" description="Helical" evidence="5">
    <location>
        <begin position="193"/>
        <end position="210"/>
    </location>
</feature>
<feature type="transmembrane region" description="Helical" evidence="5">
    <location>
        <begin position="57"/>
        <end position="74"/>
    </location>
</feature>
<dbReference type="Gene3D" id="1.10.3730.20">
    <property type="match status" value="1"/>
</dbReference>
<feature type="transmembrane region" description="Helical" evidence="5">
    <location>
        <begin position="80"/>
        <end position="102"/>
    </location>
</feature>
<feature type="transmembrane region" description="Helical" evidence="5">
    <location>
        <begin position="109"/>
        <end position="127"/>
    </location>
</feature>
<evidence type="ECO:0000313" key="8">
    <source>
        <dbReference type="Proteomes" id="UP000464214"/>
    </source>
</evidence>
<proteinExistence type="predicted"/>
<sequence length="282" mass="31740">MLLSTFFFALMNVCVKYLPHLPSMEIILVRSVISLAMSYATLRYMQIEPWGSNKLILVGRGITGVIALMLYFTTLQNIPLAGAVTIQYLSPIFTALLGVFIAKEKVHPWQWLFFLISFAGVLVIEGVDTRISTYYLLVGVGGAFVSGLSYNSIRKLNAREHPMVIVFYFPLVALPVSAVFCLFKWVPPVGMDWVWLFLTGIFTQLAQYYMTKAYQAEELARVASLNYVGIFYALGLGFLLFGEVFDVFSYLGIALVLVGVLLNMEYSRRLRKREAIEAQATV</sequence>
<dbReference type="InterPro" id="IPR000620">
    <property type="entry name" value="EamA_dom"/>
</dbReference>
<dbReference type="GO" id="GO:0016020">
    <property type="term" value="C:membrane"/>
    <property type="evidence" value="ECO:0007669"/>
    <property type="project" value="UniProtKB-SubCell"/>
</dbReference>
<name>A0A6P1P4R5_9BACT</name>
<protein>
    <submittedName>
        <fullName evidence="7">EamA family transporter</fullName>
    </submittedName>
</protein>
<dbReference type="PANTHER" id="PTHR22911">
    <property type="entry name" value="ACYL-MALONYL CONDENSING ENZYME-RELATED"/>
    <property type="match status" value="1"/>
</dbReference>
<feature type="transmembrane region" description="Helical" evidence="5">
    <location>
        <begin position="26"/>
        <end position="45"/>
    </location>
</feature>
<dbReference type="AlphaFoldDB" id="A0A6P1P4R5"/>
<dbReference type="Proteomes" id="UP000464214">
    <property type="component" value="Chromosome"/>
</dbReference>
<comment type="subcellular location">
    <subcellularLocation>
        <location evidence="1">Membrane</location>
        <topology evidence="1">Multi-pass membrane protein</topology>
    </subcellularLocation>
</comment>
<evidence type="ECO:0000256" key="2">
    <source>
        <dbReference type="ARBA" id="ARBA00022692"/>
    </source>
</evidence>
<feature type="transmembrane region" description="Helical" evidence="5">
    <location>
        <begin position="133"/>
        <end position="153"/>
    </location>
</feature>
<feature type="transmembrane region" description="Helical" evidence="5">
    <location>
        <begin position="222"/>
        <end position="241"/>
    </location>
</feature>
<keyword evidence="8" id="KW-1185">Reference proteome</keyword>
<keyword evidence="4 5" id="KW-0472">Membrane</keyword>
<feature type="domain" description="EamA" evidence="6">
    <location>
        <begin position="136"/>
        <end position="263"/>
    </location>
</feature>
<reference evidence="7 8" key="1">
    <citation type="submission" date="2020-01" db="EMBL/GenBank/DDBJ databases">
        <authorList>
            <person name="Kim M."/>
        </authorList>
    </citation>
    <scope>NUCLEOTIDE SEQUENCE [LARGE SCALE GENOMIC DNA]</scope>
    <source>
        <strain evidence="7 8">BT10</strain>
    </source>
</reference>
<organism evidence="7 8">
    <name type="scientific">Nibribacter ruber</name>
    <dbReference type="NCBI Taxonomy" id="2698458"/>
    <lineage>
        <taxon>Bacteria</taxon>
        <taxon>Pseudomonadati</taxon>
        <taxon>Bacteroidota</taxon>
        <taxon>Cytophagia</taxon>
        <taxon>Cytophagales</taxon>
        <taxon>Hymenobacteraceae</taxon>
        <taxon>Nibribacter</taxon>
    </lineage>
</organism>